<sequence length="207" mass="21969">MPSPRSGVRRRAGRFAAVAAALTAAAALGGCAADPAQTENAGSDDRYISGDGSSTVFDAADRTQAPDQSGKTLDGEDVSLSDYRGDVLVLNFWASWCGPCRSETPVLNEVHGDFEDQGVSFLGVNIKDDETAARAFEKKQKVGYPSLYDQPGEVAQAFRDTVPPQAIPSTLVIDRDGAIAARVIGETDYDQLTELVEQVVAEDAEPE</sequence>
<dbReference type="Pfam" id="PF00578">
    <property type="entry name" value="AhpC-TSA"/>
    <property type="match status" value="1"/>
</dbReference>
<evidence type="ECO:0000256" key="7">
    <source>
        <dbReference type="SAM" id="SignalP"/>
    </source>
</evidence>
<accession>A0A7W8VEI2</accession>
<evidence type="ECO:0000256" key="2">
    <source>
        <dbReference type="ARBA" id="ARBA00022748"/>
    </source>
</evidence>
<protein>
    <submittedName>
        <fullName evidence="9">Peroxiredoxin</fullName>
    </submittedName>
</protein>
<evidence type="ECO:0000313" key="9">
    <source>
        <dbReference type="EMBL" id="MBB5433135.1"/>
    </source>
</evidence>
<dbReference type="PANTHER" id="PTHR42852:SF6">
    <property type="entry name" value="THIOL:DISULFIDE INTERCHANGE PROTEIN DSBE"/>
    <property type="match status" value="1"/>
</dbReference>
<evidence type="ECO:0000256" key="6">
    <source>
        <dbReference type="SAM" id="MobiDB-lite"/>
    </source>
</evidence>
<gene>
    <name evidence="9" type="ORF">HDA36_003219</name>
</gene>
<feature type="chain" id="PRO_5030970404" evidence="7">
    <location>
        <begin position="33"/>
        <end position="207"/>
    </location>
</feature>
<feature type="region of interest" description="Disordered" evidence="6">
    <location>
        <begin position="33"/>
        <end position="55"/>
    </location>
</feature>
<keyword evidence="2" id="KW-0201">Cytochrome c-type biogenesis</keyword>
<evidence type="ECO:0000256" key="1">
    <source>
        <dbReference type="ARBA" id="ARBA00004196"/>
    </source>
</evidence>
<comment type="subcellular location">
    <subcellularLocation>
        <location evidence="1">Cell envelope</location>
    </subcellularLocation>
</comment>
<dbReference type="InterPro" id="IPR000866">
    <property type="entry name" value="AhpC/TSA"/>
</dbReference>
<feature type="domain" description="Thioredoxin" evidence="8">
    <location>
        <begin position="59"/>
        <end position="201"/>
    </location>
</feature>
<comment type="caution">
    <text evidence="9">The sequence shown here is derived from an EMBL/GenBank/DDBJ whole genome shotgun (WGS) entry which is preliminary data.</text>
</comment>
<reference evidence="9 10" key="1">
    <citation type="submission" date="2020-08" db="EMBL/GenBank/DDBJ databases">
        <title>Sequencing the genomes of 1000 actinobacteria strains.</title>
        <authorList>
            <person name="Klenk H.-P."/>
        </authorList>
    </citation>
    <scope>NUCLEOTIDE SEQUENCE [LARGE SCALE GENOMIC DNA]</scope>
    <source>
        <strain evidence="9 10">DSM 44551</strain>
    </source>
</reference>
<name>A0A7W8VEI2_9ACTN</name>
<dbReference type="SUPFAM" id="SSF52833">
    <property type="entry name" value="Thioredoxin-like"/>
    <property type="match status" value="1"/>
</dbReference>
<dbReference type="InterPro" id="IPR013766">
    <property type="entry name" value="Thioredoxin_domain"/>
</dbReference>
<dbReference type="GO" id="GO:0030313">
    <property type="term" value="C:cell envelope"/>
    <property type="evidence" value="ECO:0007669"/>
    <property type="project" value="UniProtKB-SubCell"/>
</dbReference>
<feature type="signal peptide" evidence="7">
    <location>
        <begin position="1"/>
        <end position="32"/>
    </location>
</feature>
<evidence type="ECO:0000259" key="8">
    <source>
        <dbReference type="PROSITE" id="PS51352"/>
    </source>
</evidence>
<dbReference type="InterPro" id="IPR017937">
    <property type="entry name" value="Thioredoxin_CS"/>
</dbReference>
<keyword evidence="5" id="KW-0676">Redox-active center</keyword>
<dbReference type="AlphaFoldDB" id="A0A7W8VEI2"/>
<keyword evidence="7" id="KW-0732">Signal</keyword>
<proteinExistence type="predicted"/>
<evidence type="ECO:0000256" key="5">
    <source>
        <dbReference type="ARBA" id="ARBA00023284"/>
    </source>
</evidence>
<evidence type="ECO:0000256" key="3">
    <source>
        <dbReference type="ARBA" id="ARBA00022968"/>
    </source>
</evidence>
<dbReference type="GO" id="GO:0016491">
    <property type="term" value="F:oxidoreductase activity"/>
    <property type="evidence" value="ECO:0007669"/>
    <property type="project" value="InterPro"/>
</dbReference>
<dbReference type="PROSITE" id="PS00194">
    <property type="entry name" value="THIOREDOXIN_1"/>
    <property type="match status" value="1"/>
</dbReference>
<dbReference type="PROSITE" id="PS51257">
    <property type="entry name" value="PROKAR_LIPOPROTEIN"/>
    <property type="match status" value="1"/>
</dbReference>
<evidence type="ECO:0000256" key="4">
    <source>
        <dbReference type="ARBA" id="ARBA00023157"/>
    </source>
</evidence>
<dbReference type="RefSeq" id="WP_184392618.1">
    <property type="nucleotide sequence ID" value="NZ_BAAAJD010000067.1"/>
</dbReference>
<evidence type="ECO:0000313" key="10">
    <source>
        <dbReference type="Proteomes" id="UP000572635"/>
    </source>
</evidence>
<dbReference type="CDD" id="cd02966">
    <property type="entry name" value="TlpA_like_family"/>
    <property type="match status" value="1"/>
</dbReference>
<dbReference type="GO" id="GO:0017004">
    <property type="term" value="P:cytochrome complex assembly"/>
    <property type="evidence" value="ECO:0007669"/>
    <property type="project" value="UniProtKB-KW"/>
</dbReference>
<dbReference type="GO" id="GO:0016209">
    <property type="term" value="F:antioxidant activity"/>
    <property type="evidence" value="ECO:0007669"/>
    <property type="project" value="InterPro"/>
</dbReference>
<keyword evidence="4" id="KW-1015">Disulfide bond</keyword>
<dbReference type="InterPro" id="IPR050553">
    <property type="entry name" value="Thioredoxin_ResA/DsbE_sf"/>
</dbReference>
<dbReference type="EMBL" id="JACHDB010000001">
    <property type="protein sequence ID" value="MBB5433135.1"/>
    <property type="molecule type" value="Genomic_DNA"/>
</dbReference>
<keyword evidence="10" id="KW-1185">Reference proteome</keyword>
<dbReference type="InterPro" id="IPR036249">
    <property type="entry name" value="Thioredoxin-like_sf"/>
</dbReference>
<dbReference type="Gene3D" id="3.40.30.10">
    <property type="entry name" value="Glutaredoxin"/>
    <property type="match status" value="1"/>
</dbReference>
<dbReference type="Proteomes" id="UP000572635">
    <property type="component" value="Unassembled WGS sequence"/>
</dbReference>
<dbReference type="PANTHER" id="PTHR42852">
    <property type="entry name" value="THIOL:DISULFIDE INTERCHANGE PROTEIN DSBE"/>
    <property type="match status" value="1"/>
</dbReference>
<keyword evidence="3" id="KW-0735">Signal-anchor</keyword>
<dbReference type="PROSITE" id="PS51352">
    <property type="entry name" value="THIOREDOXIN_2"/>
    <property type="match status" value="1"/>
</dbReference>
<organism evidence="9 10">
    <name type="scientific">Nocardiopsis composta</name>
    <dbReference type="NCBI Taxonomy" id="157465"/>
    <lineage>
        <taxon>Bacteria</taxon>
        <taxon>Bacillati</taxon>
        <taxon>Actinomycetota</taxon>
        <taxon>Actinomycetes</taxon>
        <taxon>Streptosporangiales</taxon>
        <taxon>Nocardiopsidaceae</taxon>
        <taxon>Nocardiopsis</taxon>
    </lineage>
</organism>
<keyword evidence="3" id="KW-0812">Transmembrane</keyword>